<protein>
    <submittedName>
        <fullName evidence="1">Uncharacterized protein</fullName>
    </submittedName>
</protein>
<dbReference type="EMBL" id="BGPR01117518">
    <property type="protein sequence ID" value="GBN10190.1"/>
    <property type="molecule type" value="Genomic_DNA"/>
</dbReference>
<dbReference type="OrthoDB" id="5326588at2759"/>
<accession>A0A4Y2L7J9</accession>
<organism evidence="1 2">
    <name type="scientific">Araneus ventricosus</name>
    <name type="common">Orbweaver spider</name>
    <name type="synonym">Epeira ventricosa</name>
    <dbReference type="NCBI Taxonomy" id="182803"/>
    <lineage>
        <taxon>Eukaryota</taxon>
        <taxon>Metazoa</taxon>
        <taxon>Ecdysozoa</taxon>
        <taxon>Arthropoda</taxon>
        <taxon>Chelicerata</taxon>
        <taxon>Arachnida</taxon>
        <taxon>Araneae</taxon>
        <taxon>Araneomorphae</taxon>
        <taxon>Entelegynae</taxon>
        <taxon>Araneoidea</taxon>
        <taxon>Araneidae</taxon>
        <taxon>Araneus</taxon>
    </lineage>
</organism>
<evidence type="ECO:0000313" key="2">
    <source>
        <dbReference type="Proteomes" id="UP000499080"/>
    </source>
</evidence>
<dbReference type="AlphaFoldDB" id="A0A4Y2L7J9"/>
<evidence type="ECO:0000313" key="1">
    <source>
        <dbReference type="EMBL" id="GBN10190.1"/>
    </source>
</evidence>
<keyword evidence="2" id="KW-1185">Reference proteome</keyword>
<dbReference type="Proteomes" id="UP000499080">
    <property type="component" value="Unassembled WGS sequence"/>
</dbReference>
<name>A0A4Y2L7J9_ARAVE</name>
<proteinExistence type="predicted"/>
<reference evidence="1 2" key="1">
    <citation type="journal article" date="2019" name="Sci. Rep.">
        <title>Orb-weaving spider Araneus ventricosus genome elucidates the spidroin gene catalogue.</title>
        <authorList>
            <person name="Kono N."/>
            <person name="Nakamura H."/>
            <person name="Ohtoshi R."/>
            <person name="Moran D.A.P."/>
            <person name="Shinohara A."/>
            <person name="Yoshida Y."/>
            <person name="Fujiwara M."/>
            <person name="Mori M."/>
            <person name="Tomita M."/>
            <person name="Arakawa K."/>
        </authorList>
    </citation>
    <scope>NUCLEOTIDE SEQUENCE [LARGE SCALE GENOMIC DNA]</scope>
</reference>
<sequence>MESRFPAMFVLWLRREFYRDKYGMTGSSHVWTPDLGARLGEKFGDFVDEIWDFKGAGIFWISVLGEEMHLNALDDSMRRHDLPGETI</sequence>
<gene>
    <name evidence="1" type="ORF">AVEN_225005_1</name>
</gene>
<comment type="caution">
    <text evidence="1">The sequence shown here is derived from an EMBL/GenBank/DDBJ whole genome shotgun (WGS) entry which is preliminary data.</text>
</comment>